<accession>A0A3B0W3B4</accession>
<reference evidence="1" key="1">
    <citation type="submission" date="2018-06" db="EMBL/GenBank/DDBJ databases">
        <authorList>
            <person name="Zhirakovskaya E."/>
        </authorList>
    </citation>
    <scope>NUCLEOTIDE SEQUENCE</scope>
</reference>
<evidence type="ECO:0008006" key="2">
    <source>
        <dbReference type="Google" id="ProtNLM"/>
    </source>
</evidence>
<gene>
    <name evidence="1" type="ORF">MNBD_GAMMA02-969</name>
</gene>
<protein>
    <recommendedName>
        <fullName evidence="2">DUF3352 domain-containing protein</fullName>
    </recommendedName>
</protein>
<sequence length="599" mass="65655">MKKFMLVAASTALLAACGEDKTEQQPAANVEASKQQILTYIPADTPMLFTSGLSPDQYPERYLKVMESQMEGVVKYLNVMMGQAFKEVENYAAEPALDENGEVVAAEASKVAEMKQKASSFVDRWFMQDNFAKVGMKVGETQMVGYMVDLFPVVRLKLSDGHQVQAMLDDLEQQFEVPFIKSEVDGSQVREIQADDITILISTQDDYLVISGAPTVIKDQMIGQLIGSTKPTRSMADDPSLMQQVKKSHGYVLDDILVLDFQQIADNFINPAQHNSALVNFMQIEDNMLSPACKTEITAMIAKAPRMVGGSKKLTNDSINGSFVWEMDSALAADLATLAGRIPHGNSDAAMTMGMSFDIVNAKNLASKYIDQIVSQPYACELLLQMNQQAAELQAKLSQPLPPFVGNFKGFSFSLDELKLNMEAAQAANPNPKDMIESLKTQVYLAVDETEALLGMAQMMVPQLQGMEIKTDGSLITLADKVPMISGKDIPIDIANLYAAISSNTIGLSMGHEGGGSLSEKVNEPGTEALMTFSASADGYKNLMEQIFSMAEIPGMPEEIKKELNMQKDLALGMLYWKSQNMSMNFTDQGFSTEVDIKY</sequence>
<dbReference type="AlphaFoldDB" id="A0A3B0W3B4"/>
<dbReference type="EMBL" id="UOFA01000226">
    <property type="protein sequence ID" value="VAW45762.1"/>
    <property type="molecule type" value="Genomic_DNA"/>
</dbReference>
<dbReference type="PROSITE" id="PS51257">
    <property type="entry name" value="PROKAR_LIPOPROTEIN"/>
    <property type="match status" value="1"/>
</dbReference>
<name>A0A3B0W3B4_9ZZZZ</name>
<organism evidence="1">
    <name type="scientific">hydrothermal vent metagenome</name>
    <dbReference type="NCBI Taxonomy" id="652676"/>
    <lineage>
        <taxon>unclassified sequences</taxon>
        <taxon>metagenomes</taxon>
        <taxon>ecological metagenomes</taxon>
    </lineage>
</organism>
<proteinExistence type="predicted"/>
<evidence type="ECO:0000313" key="1">
    <source>
        <dbReference type="EMBL" id="VAW45762.1"/>
    </source>
</evidence>